<evidence type="ECO:0000259" key="8">
    <source>
        <dbReference type="PROSITE" id="PS50928"/>
    </source>
</evidence>
<evidence type="ECO:0000256" key="3">
    <source>
        <dbReference type="ARBA" id="ARBA00022475"/>
    </source>
</evidence>
<feature type="transmembrane region" description="Helical" evidence="7">
    <location>
        <begin position="38"/>
        <end position="58"/>
    </location>
</feature>
<reference evidence="9 10" key="1">
    <citation type="journal article" date="2023" name="Ecotoxicol. Environ. Saf.">
        <title>Mercury remediation potential of mercury-resistant strain Rheinheimera metallidurans sp. nov. isolated from a municipal waste dumping site.</title>
        <authorList>
            <person name="Yadav V."/>
            <person name="Manjhi A."/>
            <person name="Vadakedath N."/>
        </authorList>
    </citation>
    <scope>NUCLEOTIDE SEQUENCE [LARGE SCALE GENOMIC DNA]</scope>
    <source>
        <strain evidence="9 10">E-49</strain>
    </source>
</reference>
<dbReference type="RefSeq" id="WP_335734994.1">
    <property type="nucleotide sequence ID" value="NZ_JALAAR010000003.1"/>
</dbReference>
<evidence type="ECO:0000256" key="5">
    <source>
        <dbReference type="ARBA" id="ARBA00022989"/>
    </source>
</evidence>
<feature type="transmembrane region" description="Helical" evidence="7">
    <location>
        <begin position="196"/>
        <end position="216"/>
    </location>
</feature>
<evidence type="ECO:0000256" key="6">
    <source>
        <dbReference type="ARBA" id="ARBA00023136"/>
    </source>
</evidence>
<organism evidence="9 10">
    <name type="scientific">Rheinheimera muenzenbergensis</name>
    <dbReference type="NCBI Taxonomy" id="1193628"/>
    <lineage>
        <taxon>Bacteria</taxon>
        <taxon>Pseudomonadati</taxon>
        <taxon>Pseudomonadota</taxon>
        <taxon>Gammaproteobacteria</taxon>
        <taxon>Chromatiales</taxon>
        <taxon>Chromatiaceae</taxon>
        <taxon>Rheinheimera</taxon>
    </lineage>
</organism>
<dbReference type="PANTHER" id="PTHR30151:SF38">
    <property type="entry name" value="ALIPHATIC SULFONATES TRANSPORT PERMEASE PROTEIN SSUC-RELATED"/>
    <property type="match status" value="1"/>
</dbReference>
<evidence type="ECO:0000313" key="9">
    <source>
        <dbReference type="EMBL" id="MEH8016577.1"/>
    </source>
</evidence>
<comment type="similarity">
    <text evidence="7">Belongs to the binding-protein-dependent transport system permease family.</text>
</comment>
<dbReference type="InterPro" id="IPR035906">
    <property type="entry name" value="MetI-like_sf"/>
</dbReference>
<keyword evidence="10" id="KW-1185">Reference proteome</keyword>
<comment type="subcellular location">
    <subcellularLocation>
        <location evidence="1 7">Cell membrane</location>
        <topology evidence="1 7">Multi-pass membrane protein</topology>
    </subcellularLocation>
</comment>
<dbReference type="PANTHER" id="PTHR30151">
    <property type="entry name" value="ALKANE SULFONATE ABC TRANSPORTER-RELATED, MEMBRANE SUBUNIT"/>
    <property type="match status" value="1"/>
</dbReference>
<evidence type="ECO:0000313" key="10">
    <source>
        <dbReference type="Proteomes" id="UP001375382"/>
    </source>
</evidence>
<dbReference type="InterPro" id="IPR000515">
    <property type="entry name" value="MetI-like"/>
</dbReference>
<gene>
    <name evidence="9" type="ORF">MN202_05000</name>
</gene>
<feature type="transmembrane region" description="Helical" evidence="7">
    <location>
        <begin position="70"/>
        <end position="94"/>
    </location>
</feature>
<dbReference type="Gene3D" id="1.10.3720.10">
    <property type="entry name" value="MetI-like"/>
    <property type="match status" value="1"/>
</dbReference>
<feature type="transmembrane region" description="Helical" evidence="7">
    <location>
        <begin position="12"/>
        <end position="32"/>
    </location>
</feature>
<dbReference type="PROSITE" id="PS50928">
    <property type="entry name" value="ABC_TM1"/>
    <property type="match status" value="1"/>
</dbReference>
<keyword evidence="2 7" id="KW-0813">Transport</keyword>
<sequence length="260" mass="28604">MKLTNNLGRSRTTIVCRGIIVPVLLLALWQLLSTLGPQYAYAFVPLQHLAHSAVALISSGELLLNIRASLWVALQSLLTGGSIGLVLGLLMVYWRWLDLALGPVYHTLRQIPTMGLIPLIGLWFGNTETAKLIIVSLATFEVMLLNSYEGLTRVEPRYRELASSLSLSKAQLFRYVLLPGATASIMTGVFHAVAFAWLATVGVELLFTVGPGISVIMERAQLAERMDVVIICITTIGLLGFAMNQFCVWLARRLLAWRPS</sequence>
<keyword evidence="6 7" id="KW-0472">Membrane</keyword>
<comment type="caution">
    <text evidence="9">The sequence shown here is derived from an EMBL/GenBank/DDBJ whole genome shotgun (WGS) entry which is preliminary data.</text>
</comment>
<dbReference type="SUPFAM" id="SSF161098">
    <property type="entry name" value="MetI-like"/>
    <property type="match status" value="1"/>
</dbReference>
<accession>A0ABU8C3Y3</accession>
<dbReference type="CDD" id="cd06261">
    <property type="entry name" value="TM_PBP2"/>
    <property type="match status" value="1"/>
</dbReference>
<keyword evidence="5 7" id="KW-1133">Transmembrane helix</keyword>
<keyword evidence="4 7" id="KW-0812">Transmembrane</keyword>
<evidence type="ECO:0000256" key="2">
    <source>
        <dbReference type="ARBA" id="ARBA00022448"/>
    </source>
</evidence>
<evidence type="ECO:0000256" key="7">
    <source>
        <dbReference type="RuleBase" id="RU363032"/>
    </source>
</evidence>
<protein>
    <submittedName>
        <fullName evidence="9">ABC transporter permease</fullName>
    </submittedName>
</protein>
<proteinExistence type="inferred from homology"/>
<feature type="transmembrane region" description="Helical" evidence="7">
    <location>
        <begin position="228"/>
        <end position="251"/>
    </location>
</feature>
<evidence type="ECO:0000256" key="1">
    <source>
        <dbReference type="ARBA" id="ARBA00004651"/>
    </source>
</evidence>
<evidence type="ECO:0000256" key="4">
    <source>
        <dbReference type="ARBA" id="ARBA00022692"/>
    </source>
</evidence>
<dbReference type="Pfam" id="PF00528">
    <property type="entry name" value="BPD_transp_1"/>
    <property type="match status" value="1"/>
</dbReference>
<dbReference type="EMBL" id="JALAAR010000003">
    <property type="protein sequence ID" value="MEH8016577.1"/>
    <property type="molecule type" value="Genomic_DNA"/>
</dbReference>
<dbReference type="Proteomes" id="UP001375382">
    <property type="component" value="Unassembled WGS sequence"/>
</dbReference>
<keyword evidence="3" id="KW-1003">Cell membrane</keyword>
<feature type="domain" description="ABC transmembrane type-1" evidence="8">
    <location>
        <begin position="66"/>
        <end position="247"/>
    </location>
</feature>
<name>A0ABU8C3Y3_9GAMM</name>
<feature type="transmembrane region" description="Helical" evidence="7">
    <location>
        <begin position="172"/>
        <end position="190"/>
    </location>
</feature>